<accession>A0A9N8EDJ9</accession>
<dbReference type="AlphaFoldDB" id="A0A9N8EDJ9"/>
<dbReference type="EMBL" id="CAICTM010000932">
    <property type="protein sequence ID" value="CAB9518430.1"/>
    <property type="molecule type" value="Genomic_DNA"/>
</dbReference>
<name>A0A9N8EDJ9_9STRA</name>
<evidence type="ECO:0000313" key="1">
    <source>
        <dbReference type="EMBL" id="CAB9518430.1"/>
    </source>
</evidence>
<keyword evidence="2" id="KW-1185">Reference proteome</keyword>
<gene>
    <name evidence="1" type="ORF">SEMRO_934_G221830.1</name>
</gene>
<organism evidence="1 2">
    <name type="scientific">Seminavis robusta</name>
    <dbReference type="NCBI Taxonomy" id="568900"/>
    <lineage>
        <taxon>Eukaryota</taxon>
        <taxon>Sar</taxon>
        <taxon>Stramenopiles</taxon>
        <taxon>Ochrophyta</taxon>
        <taxon>Bacillariophyta</taxon>
        <taxon>Bacillariophyceae</taxon>
        <taxon>Bacillariophycidae</taxon>
        <taxon>Naviculales</taxon>
        <taxon>Naviculaceae</taxon>
        <taxon>Seminavis</taxon>
    </lineage>
</organism>
<proteinExistence type="predicted"/>
<reference evidence="1" key="1">
    <citation type="submission" date="2020-06" db="EMBL/GenBank/DDBJ databases">
        <authorList>
            <consortium name="Plant Systems Biology data submission"/>
        </authorList>
    </citation>
    <scope>NUCLEOTIDE SEQUENCE</scope>
    <source>
        <strain evidence="1">D6</strain>
    </source>
</reference>
<protein>
    <submittedName>
        <fullName evidence="1">Uncharacterized protein</fullName>
    </submittedName>
</protein>
<dbReference type="Proteomes" id="UP001153069">
    <property type="component" value="Unassembled WGS sequence"/>
</dbReference>
<comment type="caution">
    <text evidence="1">The sequence shown here is derived from an EMBL/GenBank/DDBJ whole genome shotgun (WGS) entry which is preliminary data.</text>
</comment>
<evidence type="ECO:0000313" key="2">
    <source>
        <dbReference type="Proteomes" id="UP001153069"/>
    </source>
</evidence>
<sequence>MTKTQTLPNDSPIWDQAAAMLQTQATLAEHMSTVFQSKPTSGLYKDEQPTLPNFGLFVRHVRKTLALSPRTVLRSALNQALERILQSHSAAILELSSLLEIIANPIHMHPLAKAVSLASPGLCHARLVHARKELQQHQAINPEDTCAKVQAKLAKNKTPQEMETILQSVRQRHNQRALYLQERVQTLQIALATDKEYQKYCRIQQLWEITGCQKLWDRFLKVDRQQCQLRNHEGDSFESSQQELVFAMTVLCLLANDNIDLAANKEEFSFACNLHWWDGSNSNNKVPSGEIDLAVFHKEKVVAICEMKSSCFLLGQAFRQHEQKIATMSKQSTLAMGIGKTPGCLFSISSACPRLFVATTAPKHGLLGAEPVLSTAIGDGIRHQGLTIANETTKAASAPLVDFLLEEDDDDATMTTNAVIQYLWSVFSPKDAAEVNCSSKCGEEDCLDVAQLAEFVKGRLGDTLGGSLSPAGCLLKWKRNILILDS</sequence>